<evidence type="ECO:0000313" key="1">
    <source>
        <dbReference type="EMBL" id="CAG8822519.1"/>
    </source>
</evidence>
<comment type="caution">
    <text evidence="1">The sequence shown here is derived from an EMBL/GenBank/DDBJ whole genome shotgun (WGS) entry which is preliminary data.</text>
</comment>
<dbReference type="AlphaFoldDB" id="A0A9N9KC28"/>
<feature type="non-terminal residue" evidence="1">
    <location>
        <position position="1"/>
    </location>
</feature>
<gene>
    <name evidence="1" type="ORF">DERYTH_LOCUS27316</name>
</gene>
<evidence type="ECO:0000313" key="2">
    <source>
        <dbReference type="Proteomes" id="UP000789405"/>
    </source>
</evidence>
<dbReference type="EMBL" id="CAJVPY010062247">
    <property type="protein sequence ID" value="CAG8822519.1"/>
    <property type="molecule type" value="Genomic_DNA"/>
</dbReference>
<reference evidence="1" key="1">
    <citation type="submission" date="2021-06" db="EMBL/GenBank/DDBJ databases">
        <authorList>
            <person name="Kallberg Y."/>
            <person name="Tangrot J."/>
            <person name="Rosling A."/>
        </authorList>
    </citation>
    <scope>NUCLEOTIDE SEQUENCE</scope>
    <source>
        <strain evidence="1">MA453B</strain>
    </source>
</reference>
<name>A0A9N9KC28_9GLOM</name>
<organism evidence="1 2">
    <name type="scientific">Dentiscutata erythropus</name>
    <dbReference type="NCBI Taxonomy" id="1348616"/>
    <lineage>
        <taxon>Eukaryota</taxon>
        <taxon>Fungi</taxon>
        <taxon>Fungi incertae sedis</taxon>
        <taxon>Mucoromycota</taxon>
        <taxon>Glomeromycotina</taxon>
        <taxon>Glomeromycetes</taxon>
        <taxon>Diversisporales</taxon>
        <taxon>Gigasporaceae</taxon>
        <taxon>Dentiscutata</taxon>
    </lineage>
</organism>
<sequence length="64" mass="7112">TESATSESRSPKKLGISFLTNVKGSTVSIHREMPNTQPFWLVFNPIKDLPGFPEPLKGTITQVR</sequence>
<accession>A0A9N9KC28</accession>
<dbReference type="Proteomes" id="UP000789405">
    <property type="component" value="Unassembled WGS sequence"/>
</dbReference>
<feature type="non-terminal residue" evidence="1">
    <location>
        <position position="64"/>
    </location>
</feature>
<protein>
    <submittedName>
        <fullName evidence="1">13616_t:CDS:1</fullName>
    </submittedName>
</protein>
<keyword evidence="2" id="KW-1185">Reference proteome</keyword>
<proteinExistence type="predicted"/>